<dbReference type="Proteomes" id="UP000013525">
    <property type="component" value="Unassembled WGS sequence"/>
</dbReference>
<dbReference type="PATRIC" id="fig|1273125.3.peg.1780"/>
<comment type="caution">
    <text evidence="1">The sequence shown here is derived from an EMBL/GenBank/DDBJ whole genome shotgun (WGS) entry which is preliminary data.</text>
</comment>
<protein>
    <submittedName>
        <fullName evidence="1">Uncharacterized protein</fullName>
    </submittedName>
</protein>
<gene>
    <name evidence="1" type="ORF">Rrhod_1844</name>
</gene>
<proteinExistence type="predicted"/>
<dbReference type="AlphaFoldDB" id="R7WN57"/>
<dbReference type="eggNOG" id="ENOG50304BR">
    <property type="taxonomic scope" value="Bacteria"/>
</dbReference>
<sequence>MNRGIIMTDRTSRAHRALDAAVWMSLDGAALPLEVEVAADLCERVPPELAAAEVMSAYRAAGTRPGAPARVRAAVRGVAVLPPRGVVLAHLLDAPSEREFRRRDAALRGCARFVGRAGTHEGRAAVTVTADLHVVTRIEIAPGWLRRRGPADLARALLTCADTVRRARPDLTAPQQAPAATLDELEAAVAWRRGLPRSPVLPISG</sequence>
<accession>R7WN57</accession>
<dbReference type="EMBL" id="APMY01000060">
    <property type="protein sequence ID" value="EOM76725.1"/>
    <property type="molecule type" value="Genomic_DNA"/>
</dbReference>
<evidence type="ECO:0000313" key="2">
    <source>
        <dbReference type="Proteomes" id="UP000013525"/>
    </source>
</evidence>
<evidence type="ECO:0000313" key="1">
    <source>
        <dbReference type="EMBL" id="EOM76725.1"/>
    </source>
</evidence>
<name>R7WN57_9NOCA</name>
<organism evidence="1 2">
    <name type="scientific">Rhodococcus rhodnii LMG 5362</name>
    <dbReference type="NCBI Taxonomy" id="1273125"/>
    <lineage>
        <taxon>Bacteria</taxon>
        <taxon>Bacillati</taxon>
        <taxon>Actinomycetota</taxon>
        <taxon>Actinomycetes</taxon>
        <taxon>Mycobacteriales</taxon>
        <taxon>Nocardiaceae</taxon>
        <taxon>Rhodococcus</taxon>
    </lineage>
</organism>
<reference evidence="1 2" key="1">
    <citation type="journal article" date="2013" name="Genome Announc.">
        <title>Draft Genome Sequence of Rhodococcus rhodnii Strain LMG5362, a Symbiont of Rhodnius prolixus (Hemiptera, Reduviidae, Triatominae), the Principle Vector of Trypanosoma cruzi.</title>
        <authorList>
            <person name="Pachebat J.A."/>
            <person name="van Keulen G."/>
            <person name="Whitten M.M."/>
            <person name="Girdwood S."/>
            <person name="Del Sol R."/>
            <person name="Dyson P.J."/>
            <person name="Facey P.D."/>
        </authorList>
    </citation>
    <scope>NUCLEOTIDE SEQUENCE [LARGE SCALE GENOMIC DNA]</scope>
    <source>
        <strain evidence="1 2">LMG 5362</strain>
    </source>
</reference>
<keyword evidence="2" id="KW-1185">Reference proteome</keyword>